<protein>
    <submittedName>
        <fullName evidence="1">Dephospho-CoA kinase</fullName>
    </submittedName>
</protein>
<organism evidence="1 2">
    <name type="scientific">Modestobacter versicolor</name>
    <dbReference type="NCBI Taxonomy" id="429133"/>
    <lineage>
        <taxon>Bacteria</taxon>
        <taxon>Bacillati</taxon>
        <taxon>Actinomycetota</taxon>
        <taxon>Actinomycetes</taxon>
        <taxon>Geodermatophilales</taxon>
        <taxon>Geodermatophilaceae</taxon>
        <taxon>Modestobacter</taxon>
    </lineage>
</organism>
<reference evidence="1 2" key="1">
    <citation type="submission" date="2020-08" db="EMBL/GenBank/DDBJ databases">
        <title>Sequencing the genomes of 1000 actinobacteria strains.</title>
        <authorList>
            <person name="Klenk H.-P."/>
        </authorList>
    </citation>
    <scope>NUCLEOTIDE SEQUENCE [LARGE SCALE GENOMIC DNA]</scope>
    <source>
        <strain evidence="1 2">DSM 16678</strain>
    </source>
</reference>
<evidence type="ECO:0000313" key="1">
    <source>
        <dbReference type="EMBL" id="MBB3675213.1"/>
    </source>
</evidence>
<dbReference type="Proteomes" id="UP000580718">
    <property type="component" value="Unassembled WGS sequence"/>
</dbReference>
<dbReference type="InterPro" id="IPR027417">
    <property type="entry name" value="P-loop_NTPase"/>
</dbReference>
<dbReference type="AlphaFoldDB" id="A0A839Y635"/>
<keyword evidence="1" id="KW-0418">Kinase</keyword>
<gene>
    <name evidence="1" type="ORF">FHX36_000948</name>
</gene>
<comment type="caution">
    <text evidence="1">The sequence shown here is derived from an EMBL/GenBank/DDBJ whole genome shotgun (WGS) entry which is preliminary data.</text>
</comment>
<dbReference type="Gene3D" id="3.40.50.300">
    <property type="entry name" value="P-loop containing nucleotide triphosphate hydrolases"/>
    <property type="match status" value="1"/>
</dbReference>
<keyword evidence="1" id="KW-0808">Transferase</keyword>
<evidence type="ECO:0000313" key="2">
    <source>
        <dbReference type="Proteomes" id="UP000580718"/>
    </source>
</evidence>
<dbReference type="RefSeq" id="WP_220035802.1">
    <property type="nucleotide sequence ID" value="NZ_JACIBU010000001.1"/>
</dbReference>
<dbReference type="EMBL" id="JACIBU010000001">
    <property type="protein sequence ID" value="MBB3675213.1"/>
    <property type="molecule type" value="Genomic_DNA"/>
</dbReference>
<dbReference type="GO" id="GO:0016301">
    <property type="term" value="F:kinase activity"/>
    <property type="evidence" value="ECO:0007669"/>
    <property type="project" value="UniProtKB-KW"/>
</dbReference>
<accession>A0A839Y635</accession>
<proteinExistence type="predicted"/>
<name>A0A839Y635_9ACTN</name>
<dbReference type="SUPFAM" id="SSF52540">
    <property type="entry name" value="P-loop containing nucleoside triphosphate hydrolases"/>
    <property type="match status" value="1"/>
</dbReference>
<dbReference type="Pfam" id="PF13238">
    <property type="entry name" value="AAA_18"/>
    <property type="match status" value="1"/>
</dbReference>
<sequence length="153" mass="16388">MAVVLVTGMSGVGKSTVLAELARRGHAVVDTDDGGWIEQAPEPLWREDRVTALLDGHTAGHLFLAGTVANQGRFYPRLDAVVLLSAPVEVLLERVASRTTNHFGKTADERRRIVADTEQVEPLLRAGATVEVDTRRPLAEVVDAVLRAATAGS</sequence>